<protein>
    <recommendedName>
        <fullName evidence="3">Jacalin-type lectin domain-containing protein</fullName>
    </recommendedName>
</protein>
<dbReference type="PANTHER" id="PTHR47293:SF70">
    <property type="entry name" value="JACALIN-RELATED LECTIN 24-RELATED"/>
    <property type="match status" value="1"/>
</dbReference>
<organism evidence="4 5">
    <name type="scientific">Deinandra increscens subsp. villosa</name>
    <dbReference type="NCBI Taxonomy" id="3103831"/>
    <lineage>
        <taxon>Eukaryota</taxon>
        <taxon>Viridiplantae</taxon>
        <taxon>Streptophyta</taxon>
        <taxon>Embryophyta</taxon>
        <taxon>Tracheophyta</taxon>
        <taxon>Spermatophyta</taxon>
        <taxon>Magnoliopsida</taxon>
        <taxon>eudicotyledons</taxon>
        <taxon>Gunneridae</taxon>
        <taxon>Pentapetalae</taxon>
        <taxon>asterids</taxon>
        <taxon>campanulids</taxon>
        <taxon>Asterales</taxon>
        <taxon>Asteraceae</taxon>
        <taxon>Asteroideae</taxon>
        <taxon>Heliantheae alliance</taxon>
        <taxon>Madieae</taxon>
        <taxon>Madiinae</taxon>
        <taxon>Deinandra</taxon>
    </lineage>
</organism>
<sequence length="172" mass="19287">MDDMFKMGPREMRGEIWDEKGRSELVEILITHQQDFINSIRFTYFINRQKTVHSQIYGEPNGLNLNMVTIDYPCEVLTSVSGEYNKADGRLVSIVFGTNCRTCGPFGRTSSTGSSSNNSGLYDEFKYDMVPGRFGGFHGSVDGGSVHAIGVYVKPFVPSEMFDDIYDDEFGV</sequence>
<evidence type="ECO:0000259" key="3">
    <source>
        <dbReference type="PROSITE" id="PS51752"/>
    </source>
</evidence>
<dbReference type="Gene3D" id="2.100.10.30">
    <property type="entry name" value="Jacalin-like lectin domain"/>
    <property type="match status" value="1"/>
</dbReference>
<comment type="similarity">
    <text evidence="1">Belongs to the jacalin lectin family.</text>
</comment>
<dbReference type="Proteomes" id="UP001408789">
    <property type="component" value="Unassembled WGS sequence"/>
</dbReference>
<keyword evidence="2" id="KW-0430">Lectin</keyword>
<accession>A0AAP0H7Y5</accession>
<dbReference type="AlphaFoldDB" id="A0AAP0H7Y5"/>
<dbReference type="GO" id="GO:0030246">
    <property type="term" value="F:carbohydrate binding"/>
    <property type="evidence" value="ECO:0007669"/>
    <property type="project" value="UniProtKB-KW"/>
</dbReference>
<reference evidence="4 5" key="1">
    <citation type="submission" date="2024-04" db="EMBL/GenBank/DDBJ databases">
        <title>The reference genome of an endangered Asteraceae, Deinandra increscens subsp. villosa, native to the Central Coast of California.</title>
        <authorList>
            <person name="Guilliams M."/>
            <person name="Hasenstab-Lehman K."/>
            <person name="Meyer R."/>
            <person name="Mcevoy S."/>
        </authorList>
    </citation>
    <scope>NUCLEOTIDE SEQUENCE [LARGE SCALE GENOMIC DNA]</scope>
    <source>
        <tissue evidence="4">Leaf</tissue>
    </source>
</reference>
<evidence type="ECO:0000256" key="1">
    <source>
        <dbReference type="ARBA" id="ARBA00006568"/>
    </source>
</evidence>
<dbReference type="PROSITE" id="PS51752">
    <property type="entry name" value="JACALIN_LECTIN"/>
    <property type="match status" value="1"/>
</dbReference>
<dbReference type="InterPro" id="IPR001229">
    <property type="entry name" value="Jacalin-like_lectin_dom"/>
</dbReference>
<evidence type="ECO:0000313" key="4">
    <source>
        <dbReference type="EMBL" id="KAK9074967.1"/>
    </source>
</evidence>
<dbReference type="InterPro" id="IPR036404">
    <property type="entry name" value="Jacalin-like_lectin_dom_sf"/>
</dbReference>
<dbReference type="SUPFAM" id="SSF51101">
    <property type="entry name" value="Mannose-binding lectins"/>
    <property type="match status" value="1"/>
</dbReference>
<dbReference type="PANTHER" id="PTHR47293">
    <property type="entry name" value="JACALIN-RELATED LECTIN 3"/>
    <property type="match status" value="1"/>
</dbReference>
<dbReference type="Pfam" id="PF01419">
    <property type="entry name" value="Jacalin"/>
    <property type="match status" value="1"/>
</dbReference>
<dbReference type="EMBL" id="JBCNJP010000007">
    <property type="protein sequence ID" value="KAK9074967.1"/>
    <property type="molecule type" value="Genomic_DNA"/>
</dbReference>
<proteinExistence type="inferred from homology"/>
<keyword evidence="5" id="KW-1185">Reference proteome</keyword>
<feature type="domain" description="Jacalin-type lectin" evidence="3">
    <location>
        <begin position="1"/>
        <end position="155"/>
    </location>
</feature>
<evidence type="ECO:0000313" key="5">
    <source>
        <dbReference type="Proteomes" id="UP001408789"/>
    </source>
</evidence>
<dbReference type="SMART" id="SM00915">
    <property type="entry name" value="Jacalin"/>
    <property type="match status" value="1"/>
</dbReference>
<comment type="caution">
    <text evidence="4">The sequence shown here is derived from an EMBL/GenBank/DDBJ whole genome shotgun (WGS) entry which is preliminary data.</text>
</comment>
<evidence type="ECO:0000256" key="2">
    <source>
        <dbReference type="ARBA" id="ARBA00022734"/>
    </source>
</evidence>
<gene>
    <name evidence="4" type="ORF">SSX86_003286</name>
</gene>
<name>A0AAP0H7Y5_9ASTR</name>